<feature type="compositionally biased region" description="Polar residues" evidence="1">
    <location>
        <begin position="824"/>
        <end position="836"/>
    </location>
</feature>
<dbReference type="PANTHER" id="PTHR34962">
    <property type="entry name" value="EMBRYO DEFECTIVE 1703-RELATED"/>
    <property type="match status" value="1"/>
</dbReference>
<feature type="compositionally biased region" description="Basic and acidic residues" evidence="1">
    <location>
        <begin position="599"/>
        <end position="618"/>
    </location>
</feature>
<feature type="region of interest" description="Disordered" evidence="1">
    <location>
        <begin position="1119"/>
        <end position="1140"/>
    </location>
</feature>
<evidence type="ECO:0000313" key="2">
    <source>
        <dbReference type="Proteomes" id="UP000504603"/>
    </source>
</evidence>
<gene>
    <name evidence="3" type="primary">LOC111016304</name>
</gene>
<organism evidence="2 3">
    <name type="scientific">Momordica charantia</name>
    <name type="common">Bitter gourd</name>
    <name type="synonym">Balsam pear</name>
    <dbReference type="NCBI Taxonomy" id="3673"/>
    <lineage>
        <taxon>Eukaryota</taxon>
        <taxon>Viridiplantae</taxon>
        <taxon>Streptophyta</taxon>
        <taxon>Embryophyta</taxon>
        <taxon>Tracheophyta</taxon>
        <taxon>Spermatophyta</taxon>
        <taxon>Magnoliopsida</taxon>
        <taxon>eudicotyledons</taxon>
        <taxon>Gunneridae</taxon>
        <taxon>Pentapetalae</taxon>
        <taxon>rosids</taxon>
        <taxon>fabids</taxon>
        <taxon>Cucurbitales</taxon>
        <taxon>Cucurbitaceae</taxon>
        <taxon>Momordiceae</taxon>
        <taxon>Momordica</taxon>
    </lineage>
</organism>
<evidence type="ECO:0000256" key="1">
    <source>
        <dbReference type="SAM" id="MobiDB-lite"/>
    </source>
</evidence>
<protein>
    <submittedName>
        <fullName evidence="3">Uncharacterized protein LOC111016304</fullName>
    </submittedName>
</protein>
<feature type="compositionally biased region" description="Basic residues" evidence="1">
    <location>
        <begin position="1126"/>
        <end position="1140"/>
    </location>
</feature>
<dbReference type="GeneID" id="111016304"/>
<feature type="region of interest" description="Disordered" evidence="1">
    <location>
        <begin position="816"/>
        <end position="850"/>
    </location>
</feature>
<reference evidence="3" key="1">
    <citation type="submission" date="2025-08" db="UniProtKB">
        <authorList>
            <consortium name="RefSeq"/>
        </authorList>
    </citation>
    <scope>IDENTIFICATION</scope>
    <source>
        <strain evidence="3">OHB3-1</strain>
    </source>
</reference>
<feature type="compositionally biased region" description="Basic and acidic residues" evidence="1">
    <location>
        <begin position="529"/>
        <end position="542"/>
    </location>
</feature>
<dbReference type="Proteomes" id="UP000504603">
    <property type="component" value="Unplaced"/>
</dbReference>
<keyword evidence="2" id="KW-1185">Reference proteome</keyword>
<feature type="region of interest" description="Disordered" evidence="1">
    <location>
        <begin position="529"/>
        <end position="561"/>
    </location>
</feature>
<dbReference type="PANTHER" id="PTHR34962:SF1">
    <property type="entry name" value="EMBRYO DEFECTIVE 1703-RELATED"/>
    <property type="match status" value="1"/>
</dbReference>
<dbReference type="RefSeq" id="XP_022147331.1">
    <property type="nucleotide sequence ID" value="XM_022291639.1"/>
</dbReference>
<accession>A0A6J1D212</accession>
<feature type="region of interest" description="Disordered" evidence="1">
    <location>
        <begin position="599"/>
        <end position="642"/>
    </location>
</feature>
<name>A0A6J1D212_MOMCH</name>
<evidence type="ECO:0000313" key="3">
    <source>
        <dbReference type="RefSeq" id="XP_022147331.1"/>
    </source>
</evidence>
<proteinExistence type="predicted"/>
<sequence>MDFLYPISSSRFPLNSYGVSVFSSRSSIQFRNRRSQFRNQAPSSKIYGYPSSSSSPYFNLPRCRRNLIVFANFSRPTRRSNSLRKKLTQEQQVHRIPIPDNSNSDFQFPERITDHGEVSGHAGGDVSDSIVETKAKRLGESVLWNRLENWVDQYKKDIEFWGIGSGPIFTVFQDSNGNVKWVSINEDEILSRSQVERVDSDDPSGLNNKISAAKMIAREMESGKNVLPRNSSVAKFVIQGDGESSFLKAAQGLSLNFRPQVFTKFSRAGGIVLCSFLLLFSLKKMFAFKKEDVEYTELEKEMMRRKIKFRKEKEVMENGRVEIIQVREEPPNVSFETPRLDKQELMRTIAKEKSKASATKLLLGESTGTMNANVADLSNKIQEIREMARDAREIEAREDALSFSDVNNLSSVNGKLPNHISEHTDEGACSSSDVLRPEKHVFQNVESGLLNSVAPVETSDLHVSSTLSVGVPHNGNGTALNVKDCKISFGIMDATQSDTNRDTQELKADSEQKKPKIIRTVKEAREYLSEKRRKQKPDEKIPCRTGLAAAPGLPNDNGLENVTNKEAYSKDVLLKSSFPFRPPDSSSFISDNFHSARSDKSSISVKDGHSKSSVEEHLVGGSQKLHKSLNHEGNGSVTETLPHGETKSWIEENFDEVEAVVKKIGVGFRDNFMVAREKGDQNFDADSTLAQLQYENDNDEELEWMKDDNLKEIVFKVRENELANRDPFYSMNPEDKLTFFNGLEKKVERENEKLLKLHEWLHSNIENLDYGADGISLYDPPEKIIPRWKGHPFEKSPDFFDDFLEQRKAIFNGKVGMPHKEEQNSPLKSTESNPNDSIEEIDDAKMTNHDQELKDSMTIIEGSDGSIRRGKKSGKEFWQHTKKWSHGFLESYNAETDPEVKSVMKDIGKDLDRWITEKDVQEAADLMDKLPERNKKFMEKKLNKLKREMEMFGPQAVVTKYSEYAEEKEEDYLWWLDLRHVLCIELYTVQDGEQGIGFYSLEMAADLELEPKPCHVIAFEDAGDCKNFCYILQSHMEMLGTGNAFIVARPPKDAFREAKANGFGVTVIRKGELQLNVDQTLEEVEEQITEIGSKIYHDKIMKERSVDISSLMKGVFGLSKTPTRRERSKRKRKLKKLKKK</sequence>
<dbReference type="OrthoDB" id="611606at2759"/>
<dbReference type="KEGG" id="mcha:111016304"/>
<dbReference type="AlphaFoldDB" id="A0A6J1D212"/>